<dbReference type="PANTHER" id="PTHR43752:SF2">
    <property type="entry name" value="BNR_ASP-BOX REPEAT FAMILY PROTEIN"/>
    <property type="match status" value="1"/>
</dbReference>
<organism evidence="2 3">
    <name type="scientific">Paraburkholderia guartelaensis</name>
    <dbReference type="NCBI Taxonomy" id="2546446"/>
    <lineage>
        <taxon>Bacteria</taxon>
        <taxon>Pseudomonadati</taxon>
        <taxon>Pseudomonadota</taxon>
        <taxon>Betaproteobacteria</taxon>
        <taxon>Burkholderiales</taxon>
        <taxon>Burkholderiaceae</taxon>
        <taxon>Paraburkholderia</taxon>
    </lineage>
</organism>
<proteinExistence type="predicted"/>
<feature type="domain" description="Sialidase" evidence="1">
    <location>
        <begin position="50"/>
        <end position="374"/>
    </location>
</feature>
<dbReference type="Pfam" id="PF13088">
    <property type="entry name" value="BNR_2"/>
    <property type="match status" value="1"/>
</dbReference>
<dbReference type="RefSeq" id="WP_133187612.1">
    <property type="nucleotide sequence ID" value="NZ_SMOD01000035.1"/>
</dbReference>
<dbReference type="GO" id="GO:0016787">
    <property type="term" value="F:hydrolase activity"/>
    <property type="evidence" value="ECO:0007669"/>
    <property type="project" value="UniProtKB-KW"/>
</dbReference>
<dbReference type="AlphaFoldDB" id="A0A4R5L7W0"/>
<dbReference type="InterPro" id="IPR011040">
    <property type="entry name" value="Sialidase"/>
</dbReference>
<gene>
    <name evidence="2" type="ORF">E1N52_32510</name>
</gene>
<evidence type="ECO:0000313" key="2">
    <source>
        <dbReference type="EMBL" id="TDG03809.1"/>
    </source>
</evidence>
<keyword evidence="2" id="KW-0378">Hydrolase</keyword>
<comment type="caution">
    <text evidence="2">The sequence shown here is derived from an EMBL/GenBank/DDBJ whole genome shotgun (WGS) entry which is preliminary data.</text>
</comment>
<name>A0A4R5L7W0_9BURK</name>
<dbReference type="OrthoDB" id="41724at2"/>
<accession>A0A4R5L7W0</accession>
<dbReference type="CDD" id="cd15482">
    <property type="entry name" value="Sialidase_non-viral"/>
    <property type="match status" value="1"/>
</dbReference>
<dbReference type="EMBL" id="SMOD01000035">
    <property type="protein sequence ID" value="TDG03809.1"/>
    <property type="molecule type" value="Genomic_DNA"/>
</dbReference>
<reference evidence="2 3" key="1">
    <citation type="submission" date="2019-03" db="EMBL/GenBank/DDBJ databases">
        <title>Paraburkholderia sp. isolated from native Mimosa gymnas in Guartela State Park, Brazil.</title>
        <authorList>
            <person name="Paulitsch F."/>
            <person name="Hungria M."/>
            <person name="Delamuta J.R.M."/>
            <person name="Ribeiro R.A."/>
            <person name="Dall'Agnol R."/>
            <person name="Silva J.S.B."/>
        </authorList>
    </citation>
    <scope>NUCLEOTIDE SEQUENCE [LARGE SCALE GENOMIC DNA]</scope>
    <source>
        <strain evidence="2 3">CNPSo 3008</strain>
    </source>
</reference>
<dbReference type="InterPro" id="IPR036278">
    <property type="entry name" value="Sialidase_sf"/>
</dbReference>
<dbReference type="PANTHER" id="PTHR43752">
    <property type="entry name" value="BNR/ASP-BOX REPEAT FAMILY PROTEIN"/>
    <property type="match status" value="1"/>
</dbReference>
<evidence type="ECO:0000313" key="3">
    <source>
        <dbReference type="Proteomes" id="UP000295606"/>
    </source>
</evidence>
<dbReference type="SUPFAM" id="SSF50939">
    <property type="entry name" value="Sialidases"/>
    <property type="match status" value="1"/>
</dbReference>
<dbReference type="Proteomes" id="UP000295606">
    <property type="component" value="Unassembled WGS sequence"/>
</dbReference>
<evidence type="ECO:0000259" key="1">
    <source>
        <dbReference type="Pfam" id="PF13088"/>
    </source>
</evidence>
<dbReference type="Gene3D" id="2.120.10.10">
    <property type="match status" value="1"/>
</dbReference>
<protein>
    <submittedName>
        <fullName evidence="2">Glycosyl hydrolase</fullName>
    </submittedName>
</protein>
<sequence length="407" mass="43850">MTTPSTLPEAAFTMPGRLHAAPSDAARTDAYLPAATVQCHAANLLALANGDVLCAWFGGTQEGVPDISVYLSRLTRGSDTWSEPVRLSDDPTRSEQNPVLFAAPNGETWLIYTAQLSGHQNTSIVRRRVSTDQGRTWGPIETLFDRPGTFVRQPIVVARDGAWLCPAFLCRVQPGERWSGNDDVSMVMRSTDNGASWTEHAVPASVGCVHMNIQSLADGSLLALYRSRWADHIYASRSADGMTWSAPHALALPNNNSSIQFVALANGHLGLVFNASSAAQSTGRRASLYDDIEDSEDSGELVTQAASAHGTAFWGAPRAPMTLAISTDGGRTWPITRNLETGDGYCMTNNSTDKLNREFSYPSIAQSPDGRLHIAYTYFRQRIKYVSVAEEWASAASAASQPAPAAA</sequence>